<name>A0A1I7VDU7_LOALO</name>
<organism evidence="2 3">
    <name type="scientific">Loa loa</name>
    <name type="common">Eye worm</name>
    <name type="synonym">Filaria loa</name>
    <dbReference type="NCBI Taxonomy" id="7209"/>
    <lineage>
        <taxon>Eukaryota</taxon>
        <taxon>Metazoa</taxon>
        <taxon>Ecdysozoa</taxon>
        <taxon>Nematoda</taxon>
        <taxon>Chromadorea</taxon>
        <taxon>Rhabditida</taxon>
        <taxon>Spirurina</taxon>
        <taxon>Spiruromorpha</taxon>
        <taxon>Filarioidea</taxon>
        <taxon>Onchocercidae</taxon>
        <taxon>Loa</taxon>
    </lineage>
</organism>
<evidence type="ECO:0000313" key="2">
    <source>
        <dbReference type="Proteomes" id="UP000095285"/>
    </source>
</evidence>
<evidence type="ECO:0000256" key="1">
    <source>
        <dbReference type="SAM" id="MobiDB-lite"/>
    </source>
</evidence>
<keyword evidence="2" id="KW-1185">Reference proteome</keyword>
<dbReference type="WBParaSite" id="EN70_1461">
    <property type="protein sequence ID" value="EN70_1461"/>
    <property type="gene ID" value="EN70_1461"/>
</dbReference>
<reference evidence="3" key="2">
    <citation type="submission" date="2016-11" db="UniProtKB">
        <authorList>
            <consortium name="WormBaseParasite"/>
        </authorList>
    </citation>
    <scope>IDENTIFICATION</scope>
</reference>
<protein>
    <submittedName>
        <fullName evidence="3">Endo/exonuclease/phosphatase domain-containing protein</fullName>
    </submittedName>
</protein>
<reference evidence="2" key="1">
    <citation type="submission" date="2012-04" db="EMBL/GenBank/DDBJ databases">
        <title>The Genome Sequence of Loa loa.</title>
        <authorList>
            <consortium name="The Broad Institute Genome Sequencing Platform"/>
            <consortium name="Broad Institute Genome Sequencing Center for Infectious Disease"/>
            <person name="Nutman T.B."/>
            <person name="Fink D.L."/>
            <person name="Russ C."/>
            <person name="Young S."/>
            <person name="Zeng Q."/>
            <person name="Gargeya S."/>
            <person name="Alvarado L."/>
            <person name="Berlin A."/>
            <person name="Chapman S.B."/>
            <person name="Chen Z."/>
            <person name="Freedman E."/>
            <person name="Gellesch M."/>
            <person name="Goldberg J."/>
            <person name="Griggs A."/>
            <person name="Gujja S."/>
            <person name="Heilman E.R."/>
            <person name="Heiman D."/>
            <person name="Howarth C."/>
            <person name="Mehta T."/>
            <person name="Neiman D."/>
            <person name="Pearson M."/>
            <person name="Roberts A."/>
            <person name="Saif S."/>
            <person name="Shea T."/>
            <person name="Shenoy N."/>
            <person name="Sisk P."/>
            <person name="Stolte C."/>
            <person name="Sykes S."/>
            <person name="White J."/>
            <person name="Yandava C."/>
            <person name="Haas B."/>
            <person name="Henn M.R."/>
            <person name="Nusbaum C."/>
            <person name="Birren B."/>
        </authorList>
    </citation>
    <scope>NUCLEOTIDE SEQUENCE [LARGE SCALE GENOMIC DNA]</scope>
</reference>
<dbReference type="AlphaFoldDB" id="A0A1I7VDU7"/>
<feature type="region of interest" description="Disordered" evidence="1">
    <location>
        <begin position="1"/>
        <end position="25"/>
    </location>
</feature>
<accession>A0A1I7VDU7</accession>
<proteinExistence type="predicted"/>
<sequence length="82" mass="9304">MANHGQRAWRDRIKTNRQRHKPTSKGEHKLISVCWNITIVLDNTNSGGHSERHSALTAHELSQVNIDIAALSEVPFYEDSTQ</sequence>
<evidence type="ECO:0000313" key="3">
    <source>
        <dbReference type="WBParaSite" id="EN70_1461"/>
    </source>
</evidence>
<dbReference type="Proteomes" id="UP000095285">
    <property type="component" value="Unassembled WGS sequence"/>
</dbReference>